<comment type="caution">
    <text evidence="2">The sequence shown here is derived from an EMBL/GenBank/DDBJ whole genome shotgun (WGS) entry which is preliminary data.</text>
</comment>
<proteinExistence type="predicted"/>
<evidence type="ECO:0000313" key="2">
    <source>
        <dbReference type="EMBL" id="GIP18072.1"/>
    </source>
</evidence>
<dbReference type="EMBL" id="BOSE01000007">
    <property type="protein sequence ID" value="GIP18072.1"/>
    <property type="molecule type" value="Genomic_DNA"/>
</dbReference>
<keyword evidence="1" id="KW-1133">Transmembrane helix</keyword>
<keyword evidence="1" id="KW-0812">Transmembrane</keyword>
<dbReference type="AlphaFoldDB" id="A0A919YRU4"/>
<reference evidence="2" key="1">
    <citation type="submission" date="2021-03" db="EMBL/GenBank/DDBJ databases">
        <title>Antimicrobial resistance genes in bacteria isolated from Japanese honey, and their potential for conferring macrolide and lincosamide resistance in the American foulbrood pathogen Paenibacillus larvae.</title>
        <authorList>
            <person name="Okamoto M."/>
            <person name="Kumagai M."/>
            <person name="Kanamori H."/>
            <person name="Takamatsu D."/>
        </authorList>
    </citation>
    <scope>NUCLEOTIDE SEQUENCE</scope>
    <source>
        <strain evidence="2">J40TS1</strain>
    </source>
</reference>
<evidence type="ECO:0000256" key="1">
    <source>
        <dbReference type="SAM" id="Phobius"/>
    </source>
</evidence>
<organism evidence="2 3">
    <name type="scientific">Paenibacillus montaniterrae</name>
    <dbReference type="NCBI Taxonomy" id="429341"/>
    <lineage>
        <taxon>Bacteria</taxon>
        <taxon>Bacillati</taxon>
        <taxon>Bacillota</taxon>
        <taxon>Bacilli</taxon>
        <taxon>Bacillales</taxon>
        <taxon>Paenibacillaceae</taxon>
        <taxon>Paenibacillus</taxon>
    </lineage>
</organism>
<feature type="transmembrane region" description="Helical" evidence="1">
    <location>
        <begin position="7"/>
        <end position="29"/>
    </location>
</feature>
<name>A0A919YRU4_9BACL</name>
<dbReference type="RefSeq" id="WP_213518064.1">
    <property type="nucleotide sequence ID" value="NZ_BOSE01000007.1"/>
</dbReference>
<accession>A0A919YRU4</accession>
<feature type="transmembrane region" description="Helical" evidence="1">
    <location>
        <begin position="41"/>
        <end position="59"/>
    </location>
</feature>
<dbReference type="Proteomes" id="UP000683139">
    <property type="component" value="Unassembled WGS sequence"/>
</dbReference>
<keyword evidence="3" id="KW-1185">Reference proteome</keyword>
<gene>
    <name evidence="2" type="ORF">J40TS1_37140</name>
</gene>
<sequence>MKDVYGLLMFAVGFIGLILTYFLSSIAGRVGSQFGLYDDEWVPIVFYIISILLMVFGVVNDRRRDS</sequence>
<evidence type="ECO:0000313" key="3">
    <source>
        <dbReference type="Proteomes" id="UP000683139"/>
    </source>
</evidence>
<keyword evidence="1" id="KW-0472">Membrane</keyword>
<protein>
    <submittedName>
        <fullName evidence="2">Uncharacterized protein</fullName>
    </submittedName>
</protein>